<dbReference type="Gene3D" id="1.10.10.10">
    <property type="entry name" value="Winged helix-like DNA-binding domain superfamily/Winged helix DNA-binding domain"/>
    <property type="match status" value="1"/>
</dbReference>
<dbReference type="PANTHER" id="PTHR24567:SF75">
    <property type="entry name" value="FUMARATE AND NITRATE REDUCTION REGULATORY PROTEIN"/>
    <property type="match status" value="1"/>
</dbReference>
<evidence type="ECO:0000256" key="3">
    <source>
        <dbReference type="ARBA" id="ARBA00023163"/>
    </source>
</evidence>
<evidence type="ECO:0000259" key="4">
    <source>
        <dbReference type="PROSITE" id="PS50042"/>
    </source>
</evidence>
<dbReference type="Gene3D" id="2.60.120.10">
    <property type="entry name" value="Jelly Rolls"/>
    <property type="match status" value="1"/>
</dbReference>
<dbReference type="InterPro" id="IPR050397">
    <property type="entry name" value="Env_Response_Regulators"/>
</dbReference>
<keyword evidence="3" id="KW-0804">Transcription</keyword>
<dbReference type="InterPro" id="IPR000595">
    <property type="entry name" value="cNMP-bd_dom"/>
</dbReference>
<dbReference type="NCBIfam" id="NF008365">
    <property type="entry name" value="PRK11161.1"/>
    <property type="match status" value="1"/>
</dbReference>
<dbReference type="InterPro" id="IPR018490">
    <property type="entry name" value="cNMP-bd_dom_sf"/>
</dbReference>
<dbReference type="SMART" id="SM00100">
    <property type="entry name" value="cNMP"/>
    <property type="match status" value="1"/>
</dbReference>
<feature type="domain" description="Cyclic nucleotide-binding" evidence="4">
    <location>
        <begin position="38"/>
        <end position="96"/>
    </location>
</feature>
<evidence type="ECO:0000313" key="6">
    <source>
        <dbReference type="EMBL" id="BAO44578.1"/>
    </source>
</evidence>
<dbReference type="PROSITE" id="PS50042">
    <property type="entry name" value="CNMP_BINDING_3"/>
    <property type="match status" value="1"/>
</dbReference>
<dbReference type="SUPFAM" id="SSF51206">
    <property type="entry name" value="cAMP-binding domain-like"/>
    <property type="match status" value="1"/>
</dbReference>
<dbReference type="InterPro" id="IPR036390">
    <property type="entry name" value="WH_DNA-bd_sf"/>
</dbReference>
<dbReference type="Pfam" id="PF00027">
    <property type="entry name" value="cNMP_binding"/>
    <property type="match status" value="1"/>
</dbReference>
<feature type="domain" description="HTH crp-type" evidence="5">
    <location>
        <begin position="160"/>
        <end position="233"/>
    </location>
</feature>
<dbReference type="Pfam" id="PF13545">
    <property type="entry name" value="HTH_Crp_2"/>
    <property type="match status" value="1"/>
</dbReference>
<dbReference type="PANTHER" id="PTHR24567">
    <property type="entry name" value="CRP FAMILY TRANSCRIPTIONAL REGULATORY PROTEIN"/>
    <property type="match status" value="1"/>
</dbReference>
<dbReference type="PROSITE" id="PS00042">
    <property type="entry name" value="HTH_CRP_1"/>
    <property type="match status" value="1"/>
</dbReference>
<gene>
    <name evidence="6" type="ORF">TBH_C1661</name>
</gene>
<evidence type="ECO:0000313" key="7">
    <source>
        <dbReference type="Proteomes" id="UP000031631"/>
    </source>
</evidence>
<dbReference type="InterPro" id="IPR014710">
    <property type="entry name" value="RmlC-like_jellyroll"/>
</dbReference>
<dbReference type="SUPFAM" id="SSF46785">
    <property type="entry name" value="Winged helix' DNA-binding domain"/>
    <property type="match status" value="1"/>
</dbReference>
<evidence type="ECO:0000256" key="2">
    <source>
        <dbReference type="ARBA" id="ARBA00023125"/>
    </source>
</evidence>
<evidence type="ECO:0000256" key="1">
    <source>
        <dbReference type="ARBA" id="ARBA00023015"/>
    </source>
</evidence>
<reference evidence="6 7" key="1">
    <citation type="journal article" date="2014" name="PLoS ONE">
        <title>Physiological and genomic features of a novel sulfur-oxidizing gammaproteobacterium belonging to a previously uncultivated symbiotic lineage isolated from a hydrothermal vent.</title>
        <authorList>
            <person name="Nunoura T."/>
            <person name="Takaki Y."/>
            <person name="Kazama H."/>
            <person name="Kakuta J."/>
            <person name="Shimamura S."/>
            <person name="Makita H."/>
            <person name="Hirai M."/>
            <person name="Miyazaki M."/>
            <person name="Takai K."/>
        </authorList>
    </citation>
    <scope>NUCLEOTIDE SEQUENCE [LARGE SCALE GENOMIC DNA]</scope>
    <source>
        <strain evidence="6 7">Hiromi1</strain>
    </source>
</reference>
<dbReference type="AlphaFoldDB" id="A0A7U6GJ82"/>
<name>A0A7U6GJ82_9GAMM</name>
<protein>
    <submittedName>
        <fullName evidence="6">CRP/FNR family transcriptional regulator anaerobic regulatory protein</fullName>
    </submittedName>
</protein>
<accession>A0A7U6GJ82</accession>
<dbReference type="GO" id="GO:0003677">
    <property type="term" value="F:DNA binding"/>
    <property type="evidence" value="ECO:0007669"/>
    <property type="project" value="UniProtKB-KW"/>
</dbReference>
<dbReference type="EMBL" id="AP012273">
    <property type="protein sequence ID" value="BAO44578.1"/>
    <property type="molecule type" value="Genomic_DNA"/>
</dbReference>
<dbReference type="FunFam" id="1.10.10.10:FF:000028">
    <property type="entry name" value="Fumarate/nitrate reduction transcriptional regulator Fnr"/>
    <property type="match status" value="1"/>
</dbReference>
<dbReference type="CDD" id="cd00038">
    <property type="entry name" value="CAP_ED"/>
    <property type="match status" value="1"/>
</dbReference>
<keyword evidence="7" id="KW-1185">Reference proteome</keyword>
<dbReference type="GO" id="GO:0005829">
    <property type="term" value="C:cytosol"/>
    <property type="evidence" value="ECO:0007669"/>
    <property type="project" value="TreeGrafter"/>
</dbReference>
<keyword evidence="1" id="KW-0805">Transcription regulation</keyword>
<dbReference type="InterPro" id="IPR036388">
    <property type="entry name" value="WH-like_DNA-bd_sf"/>
</dbReference>
<dbReference type="PRINTS" id="PR00034">
    <property type="entry name" value="HTHCRP"/>
</dbReference>
<dbReference type="CDD" id="cd00092">
    <property type="entry name" value="HTH_CRP"/>
    <property type="match status" value="1"/>
</dbReference>
<dbReference type="KEGG" id="tbn:TBH_C1661"/>
<dbReference type="InterPro" id="IPR012318">
    <property type="entry name" value="HTH_CRP"/>
</dbReference>
<dbReference type="PROSITE" id="PS51063">
    <property type="entry name" value="HTH_CRP_2"/>
    <property type="match status" value="1"/>
</dbReference>
<keyword evidence="2" id="KW-0238">DNA-binding</keyword>
<dbReference type="InterPro" id="IPR018335">
    <property type="entry name" value="Tscrpt_reg_HTH_Crp-type_CS"/>
</dbReference>
<dbReference type="Proteomes" id="UP000031631">
    <property type="component" value="Chromosome"/>
</dbReference>
<dbReference type="OrthoDB" id="7643467at2"/>
<dbReference type="RefSeq" id="WP_041070653.1">
    <property type="nucleotide sequence ID" value="NZ_AP012273.1"/>
</dbReference>
<sequence length="253" mass="28251">MPQTKVVSLEKLKTACKNCGLAKLCLPLGLENNDIERLDAIVRRNRPLHRGNHIFQTGSSFGSIYVVKSGTIKSYTQCPNGTEQVVGFHLPGEVVGLDGIETGKHICSAKALETTAVCEVPFSRLEELTATVPGLQHQMFRLMSKEISKETGLMVLLGKSTAEERLAAFLLSLSVRFHSYGFSSTEFNLSMSRREIGSYLGLALETVSRLFTHFQEENILEVDRKHIKILEMEQLFKLLSDQNGCLDRLQHPQ</sequence>
<evidence type="ECO:0000259" key="5">
    <source>
        <dbReference type="PROSITE" id="PS51063"/>
    </source>
</evidence>
<organism evidence="6 7">
    <name type="scientific">Thiolapillus brandeum</name>
    <dbReference type="NCBI Taxonomy" id="1076588"/>
    <lineage>
        <taxon>Bacteria</taxon>
        <taxon>Pseudomonadati</taxon>
        <taxon>Pseudomonadota</taxon>
        <taxon>Gammaproteobacteria</taxon>
        <taxon>Chromatiales</taxon>
        <taxon>Sedimenticolaceae</taxon>
        <taxon>Thiolapillus</taxon>
    </lineage>
</organism>
<dbReference type="SMART" id="SM00419">
    <property type="entry name" value="HTH_CRP"/>
    <property type="match status" value="1"/>
</dbReference>
<proteinExistence type="predicted"/>
<dbReference type="GO" id="GO:0003700">
    <property type="term" value="F:DNA-binding transcription factor activity"/>
    <property type="evidence" value="ECO:0007669"/>
    <property type="project" value="InterPro"/>
</dbReference>